<dbReference type="RefSeq" id="WP_173156104.1">
    <property type="nucleotide sequence ID" value="NZ_AP022871.1"/>
</dbReference>
<dbReference type="CDD" id="cd08492">
    <property type="entry name" value="PBP2_NikA_DppA_OppA_like_15"/>
    <property type="match status" value="1"/>
</dbReference>
<dbReference type="InterPro" id="IPR039424">
    <property type="entry name" value="SBP_5"/>
</dbReference>
<proteinExistence type="predicted"/>
<dbReference type="EMBL" id="AP022871">
    <property type="protein sequence ID" value="BCB84768.1"/>
    <property type="molecule type" value="Genomic_DNA"/>
</dbReference>
<reference evidence="2 3" key="2">
    <citation type="submission" date="2020-03" db="EMBL/GenBank/DDBJ databases">
        <authorList>
            <person name="Ichikawa N."/>
            <person name="Kimura A."/>
            <person name="Kitahashi Y."/>
            <person name="Uohara A."/>
        </authorList>
    </citation>
    <scope>NUCLEOTIDE SEQUENCE [LARGE SCALE GENOMIC DNA]</scope>
    <source>
        <strain evidence="2 3">NBRC 105367</strain>
    </source>
</reference>
<dbReference type="GO" id="GO:0042597">
    <property type="term" value="C:periplasmic space"/>
    <property type="evidence" value="ECO:0007669"/>
    <property type="project" value="UniProtKB-ARBA"/>
</dbReference>
<protein>
    <submittedName>
        <fullName evidence="2">Peptide ABC transporter permease</fullName>
    </submittedName>
</protein>
<reference evidence="2 3" key="1">
    <citation type="submission" date="2020-03" db="EMBL/GenBank/DDBJ databases">
        <title>Whole genome shotgun sequence of Phytohabitans suffuscus NBRC 105367.</title>
        <authorList>
            <person name="Komaki H."/>
            <person name="Tamura T."/>
        </authorList>
    </citation>
    <scope>NUCLEOTIDE SEQUENCE [LARGE SCALE GENOMIC DNA]</scope>
    <source>
        <strain evidence="2 3">NBRC 105367</strain>
    </source>
</reference>
<dbReference type="Gene3D" id="3.40.190.10">
    <property type="entry name" value="Periplasmic binding protein-like II"/>
    <property type="match status" value="1"/>
</dbReference>
<keyword evidence="3" id="KW-1185">Reference proteome</keyword>
<dbReference type="Gene3D" id="3.10.105.10">
    <property type="entry name" value="Dipeptide-binding Protein, Domain 3"/>
    <property type="match status" value="1"/>
</dbReference>
<dbReference type="GO" id="GO:0015833">
    <property type="term" value="P:peptide transport"/>
    <property type="evidence" value="ECO:0007669"/>
    <property type="project" value="TreeGrafter"/>
</dbReference>
<dbReference type="Proteomes" id="UP000503011">
    <property type="component" value="Chromosome"/>
</dbReference>
<dbReference type="Pfam" id="PF00496">
    <property type="entry name" value="SBP_bac_5"/>
    <property type="match status" value="1"/>
</dbReference>
<dbReference type="InterPro" id="IPR000914">
    <property type="entry name" value="SBP_5_dom"/>
</dbReference>
<evidence type="ECO:0000313" key="2">
    <source>
        <dbReference type="EMBL" id="BCB84768.1"/>
    </source>
</evidence>
<dbReference type="KEGG" id="psuu:Psuf_020810"/>
<feature type="domain" description="Solute-binding protein family 5" evidence="1">
    <location>
        <begin position="88"/>
        <end position="445"/>
    </location>
</feature>
<organism evidence="2 3">
    <name type="scientific">Phytohabitans suffuscus</name>
    <dbReference type="NCBI Taxonomy" id="624315"/>
    <lineage>
        <taxon>Bacteria</taxon>
        <taxon>Bacillati</taxon>
        <taxon>Actinomycetota</taxon>
        <taxon>Actinomycetes</taxon>
        <taxon>Micromonosporales</taxon>
        <taxon>Micromonosporaceae</taxon>
    </lineage>
</organism>
<gene>
    <name evidence="2" type="ORF">Psuf_020810</name>
</gene>
<dbReference type="GO" id="GO:0043190">
    <property type="term" value="C:ATP-binding cassette (ABC) transporter complex"/>
    <property type="evidence" value="ECO:0007669"/>
    <property type="project" value="InterPro"/>
</dbReference>
<dbReference type="PANTHER" id="PTHR30290">
    <property type="entry name" value="PERIPLASMIC BINDING COMPONENT OF ABC TRANSPORTER"/>
    <property type="match status" value="1"/>
</dbReference>
<name>A0A6F8YFL7_9ACTN</name>
<dbReference type="AlphaFoldDB" id="A0A6F8YFL7"/>
<dbReference type="PIRSF" id="PIRSF002741">
    <property type="entry name" value="MppA"/>
    <property type="match status" value="1"/>
</dbReference>
<dbReference type="PROSITE" id="PS51257">
    <property type="entry name" value="PROKAR_LIPOPROTEIN"/>
    <property type="match status" value="1"/>
</dbReference>
<dbReference type="GO" id="GO:1904680">
    <property type="term" value="F:peptide transmembrane transporter activity"/>
    <property type="evidence" value="ECO:0007669"/>
    <property type="project" value="TreeGrafter"/>
</dbReference>
<sequence length="538" mass="56407">MEHRQRGPFVTTGVVTLGLLAALGACSSGGDPVASGEVATPRSGGALTFAVLSDPGCADPQQVTSLDAGYWARQVVDSLTDQNPQTGEIVPWLAESWQVSGDATAFTFVLRSGATFSDGSPVDAAAVKRNFDTLVDLGARASTGIGYLRGYKGSEVLDGNRVVVRFESPNAQFLQATSTFQLGIVAPASLDRSADERCAGVLGSGPFVLERYAEGEGVDLTRRAGYAWASTLWDNGGEAYLESARFRVVGESSVRTGGLQSGEFDAAAGVSVQDAGTLTANGANLVVKTNGGIGFQLAARNDAPIISELPVRQALSLAIDREEIASVNYVSGTKAATSIVSSATPAHADLGSQLRHAPDEAKRVLDAAGWTAGADGIRVKDGKRLVVRAVWTNGAVGNKTLLELVQQYAREVGIDLTLVEQDQATFVESLGSGAFDVILTTVTRADGDVLRNTFSTKLTNQFHVPAGGLDDLLDAQAAEPDPAKRAELLAQAQREIVDNLYGIPLVELTTVVGVSPKVHGVSLDASSRLRLHDVWKDQ</sequence>
<accession>A0A6F8YFL7</accession>
<dbReference type="SUPFAM" id="SSF53850">
    <property type="entry name" value="Periplasmic binding protein-like II"/>
    <property type="match status" value="1"/>
</dbReference>
<evidence type="ECO:0000259" key="1">
    <source>
        <dbReference type="Pfam" id="PF00496"/>
    </source>
</evidence>
<evidence type="ECO:0000313" key="3">
    <source>
        <dbReference type="Proteomes" id="UP000503011"/>
    </source>
</evidence>
<dbReference type="InterPro" id="IPR030678">
    <property type="entry name" value="Peptide/Ni-bd"/>
</dbReference>